<feature type="region of interest" description="Disordered" evidence="1">
    <location>
        <begin position="169"/>
        <end position="194"/>
    </location>
</feature>
<feature type="region of interest" description="Disordered" evidence="1">
    <location>
        <begin position="243"/>
        <end position="265"/>
    </location>
</feature>
<dbReference type="EMBL" id="OZ034816">
    <property type="protein sequence ID" value="CAL1378105.1"/>
    <property type="molecule type" value="Genomic_DNA"/>
</dbReference>
<evidence type="ECO:0000313" key="2">
    <source>
        <dbReference type="EMBL" id="CAL1378105.1"/>
    </source>
</evidence>
<evidence type="ECO:0000313" key="3">
    <source>
        <dbReference type="Proteomes" id="UP001497516"/>
    </source>
</evidence>
<sequence>MAGSGSALHHSPPPTPKSLGELAFEHYNIPMECLDANDPNLPPGCFRIKDVEREESWLQEVGTVGKSCIKRSREPSTQDFFKEQEEMLKRIEKNERVIEKFCSRLTQERLFNIKNEAKKEAVEEEGVSRVDKQVDLEDPSIEELACKTIIAPNHQEEKTKEEIIDEVVRKEGETEEEEDLGTQHGEDSSQEGEEFEDAIGFQPVDKVEVDEASTNYVNYSNFPSDLDTLLEKDPFVVSLSQDKATTSSIPLGGSGDDTSRMLDWV</sequence>
<protein>
    <submittedName>
        <fullName evidence="2">Uncharacterized protein</fullName>
    </submittedName>
</protein>
<name>A0AAV2DX17_9ROSI</name>
<reference evidence="2 3" key="1">
    <citation type="submission" date="2024-04" db="EMBL/GenBank/DDBJ databases">
        <authorList>
            <person name="Fracassetti M."/>
        </authorList>
    </citation>
    <scope>NUCLEOTIDE SEQUENCE [LARGE SCALE GENOMIC DNA]</scope>
</reference>
<keyword evidence="3" id="KW-1185">Reference proteome</keyword>
<gene>
    <name evidence="2" type="ORF">LTRI10_LOCUS19709</name>
</gene>
<evidence type="ECO:0000256" key="1">
    <source>
        <dbReference type="SAM" id="MobiDB-lite"/>
    </source>
</evidence>
<accession>A0AAV2DX17</accession>
<dbReference type="Proteomes" id="UP001497516">
    <property type="component" value="Chromosome 3"/>
</dbReference>
<proteinExistence type="predicted"/>
<dbReference type="AlphaFoldDB" id="A0AAV2DX17"/>
<organism evidence="2 3">
    <name type="scientific">Linum trigynum</name>
    <dbReference type="NCBI Taxonomy" id="586398"/>
    <lineage>
        <taxon>Eukaryota</taxon>
        <taxon>Viridiplantae</taxon>
        <taxon>Streptophyta</taxon>
        <taxon>Embryophyta</taxon>
        <taxon>Tracheophyta</taxon>
        <taxon>Spermatophyta</taxon>
        <taxon>Magnoliopsida</taxon>
        <taxon>eudicotyledons</taxon>
        <taxon>Gunneridae</taxon>
        <taxon>Pentapetalae</taxon>
        <taxon>rosids</taxon>
        <taxon>fabids</taxon>
        <taxon>Malpighiales</taxon>
        <taxon>Linaceae</taxon>
        <taxon>Linum</taxon>
    </lineage>
</organism>
<feature type="region of interest" description="Disordered" evidence="1">
    <location>
        <begin position="1"/>
        <end position="20"/>
    </location>
</feature>